<dbReference type="SMART" id="SM00245">
    <property type="entry name" value="TSPc"/>
    <property type="match status" value="1"/>
</dbReference>
<accession>A0A9D1ID51</accession>
<reference evidence="2" key="2">
    <citation type="journal article" date="2021" name="PeerJ">
        <title>Extensive microbial diversity within the chicken gut microbiome revealed by metagenomics and culture.</title>
        <authorList>
            <person name="Gilroy R."/>
            <person name="Ravi A."/>
            <person name="Getino M."/>
            <person name="Pursley I."/>
            <person name="Horton D.L."/>
            <person name="Alikhan N.F."/>
            <person name="Baker D."/>
            <person name="Gharbi K."/>
            <person name="Hall N."/>
            <person name="Watson M."/>
            <person name="Adriaenssens E.M."/>
            <person name="Foster-Nyarko E."/>
            <person name="Jarju S."/>
            <person name="Secka A."/>
            <person name="Antonio M."/>
            <person name="Oren A."/>
            <person name="Chaudhuri R.R."/>
            <person name="La Ragione R."/>
            <person name="Hildebrand F."/>
            <person name="Pallen M.J."/>
        </authorList>
    </citation>
    <scope>NUCLEOTIDE SEQUENCE</scope>
    <source>
        <strain evidence="2">ChiGjej1B1-19959</strain>
    </source>
</reference>
<evidence type="ECO:0000313" key="2">
    <source>
        <dbReference type="EMBL" id="HIU35072.1"/>
    </source>
</evidence>
<dbReference type="GO" id="GO:0030288">
    <property type="term" value="C:outer membrane-bounded periplasmic space"/>
    <property type="evidence" value="ECO:0007669"/>
    <property type="project" value="TreeGrafter"/>
</dbReference>
<evidence type="ECO:0000313" key="3">
    <source>
        <dbReference type="Proteomes" id="UP000824071"/>
    </source>
</evidence>
<dbReference type="InterPro" id="IPR005151">
    <property type="entry name" value="Tail-specific_protease"/>
</dbReference>
<dbReference type="GO" id="GO:0006508">
    <property type="term" value="P:proteolysis"/>
    <property type="evidence" value="ECO:0007669"/>
    <property type="project" value="InterPro"/>
</dbReference>
<dbReference type="GO" id="GO:0004175">
    <property type="term" value="F:endopeptidase activity"/>
    <property type="evidence" value="ECO:0007669"/>
    <property type="project" value="TreeGrafter"/>
</dbReference>
<dbReference type="InterPro" id="IPR029045">
    <property type="entry name" value="ClpP/crotonase-like_dom_sf"/>
</dbReference>
<feature type="non-terminal residue" evidence="2">
    <location>
        <position position="1"/>
    </location>
</feature>
<dbReference type="EMBL" id="DVMW01000004">
    <property type="protein sequence ID" value="HIU35072.1"/>
    <property type="molecule type" value="Genomic_DNA"/>
</dbReference>
<feature type="domain" description="PDZ" evidence="1">
    <location>
        <begin position="1"/>
        <end position="33"/>
    </location>
</feature>
<dbReference type="PANTHER" id="PTHR32060:SF30">
    <property type="entry name" value="CARBOXY-TERMINAL PROCESSING PROTEASE CTPA"/>
    <property type="match status" value="1"/>
</dbReference>
<dbReference type="PROSITE" id="PS50106">
    <property type="entry name" value="PDZ"/>
    <property type="match status" value="1"/>
</dbReference>
<dbReference type="Pfam" id="PF17820">
    <property type="entry name" value="PDZ_6"/>
    <property type="match status" value="1"/>
</dbReference>
<dbReference type="Pfam" id="PF03572">
    <property type="entry name" value="Peptidase_S41"/>
    <property type="match status" value="1"/>
</dbReference>
<dbReference type="GO" id="GO:0007165">
    <property type="term" value="P:signal transduction"/>
    <property type="evidence" value="ECO:0007669"/>
    <property type="project" value="TreeGrafter"/>
</dbReference>
<dbReference type="PANTHER" id="PTHR32060">
    <property type="entry name" value="TAIL-SPECIFIC PROTEASE"/>
    <property type="match status" value="1"/>
</dbReference>
<proteinExistence type="predicted"/>
<evidence type="ECO:0000259" key="1">
    <source>
        <dbReference type="PROSITE" id="PS50106"/>
    </source>
</evidence>
<comment type="caution">
    <text evidence="2">The sequence shown here is derived from an EMBL/GenBank/DDBJ whole genome shotgun (WGS) entry which is preliminary data.</text>
</comment>
<dbReference type="SUPFAM" id="SSF50156">
    <property type="entry name" value="PDZ domain-like"/>
    <property type="match status" value="1"/>
</dbReference>
<dbReference type="GO" id="GO:0008236">
    <property type="term" value="F:serine-type peptidase activity"/>
    <property type="evidence" value="ECO:0007669"/>
    <property type="project" value="InterPro"/>
</dbReference>
<reference evidence="2" key="1">
    <citation type="submission" date="2020-10" db="EMBL/GenBank/DDBJ databases">
        <authorList>
            <person name="Gilroy R."/>
        </authorList>
    </citation>
    <scope>NUCLEOTIDE SEQUENCE</scope>
    <source>
        <strain evidence="2">ChiGjej1B1-19959</strain>
    </source>
</reference>
<dbReference type="AlphaFoldDB" id="A0A9D1ID51"/>
<dbReference type="InterPro" id="IPR036034">
    <property type="entry name" value="PDZ_sf"/>
</dbReference>
<dbReference type="Gene3D" id="3.90.226.10">
    <property type="entry name" value="2-enoyl-CoA Hydratase, Chain A, domain 1"/>
    <property type="match status" value="1"/>
</dbReference>
<dbReference type="Proteomes" id="UP000824071">
    <property type="component" value="Unassembled WGS sequence"/>
</dbReference>
<dbReference type="Gene3D" id="2.30.42.10">
    <property type="match status" value="1"/>
</dbReference>
<organism evidence="2 3">
    <name type="scientific">Candidatus Fimenecus excrementigallinarum</name>
    <dbReference type="NCBI Taxonomy" id="2840816"/>
    <lineage>
        <taxon>Bacteria</taxon>
        <taxon>Bacillati</taxon>
        <taxon>Bacillota</taxon>
        <taxon>Clostridia</taxon>
        <taxon>Candidatus Fimenecus</taxon>
    </lineage>
</organism>
<name>A0A9D1ID51_9FIRM</name>
<dbReference type="InterPro" id="IPR001478">
    <property type="entry name" value="PDZ"/>
</dbReference>
<dbReference type="SUPFAM" id="SSF52096">
    <property type="entry name" value="ClpP/crotonase"/>
    <property type="match status" value="1"/>
</dbReference>
<gene>
    <name evidence="2" type="ORF">IAC53_00485</name>
</gene>
<sequence>PAALAGLKTGDRIVRINEEDVTAYNYAELSEALTGDRLSSVTVTFTRDGASQTVNLVKGYTAQTIFTSQNGSVGYIKITAFYANTADRLKAAVDALSGAGATALIFDLRDTQAGTVEYAAAALDVLVPVASEGTGALATAYSKDGSVRRTFTAEASSVSMPMAVLVNNRTTGASELFACDLRDYGMARLIGETTAGNGSLQEIFELSDGGALVLTTAELRPYISQSYNRIGLVPDEEVALPPEKAARLPVLAQSEDDQYQRAYALLSGEAEPSASE</sequence>
<protein>
    <recommendedName>
        <fullName evidence="1">PDZ domain-containing protein</fullName>
    </recommendedName>
</protein>
<dbReference type="InterPro" id="IPR041489">
    <property type="entry name" value="PDZ_6"/>
</dbReference>